<proteinExistence type="inferred from homology"/>
<comment type="similarity">
    <text evidence="1">Belongs to the carotenoid oxygenase family.</text>
</comment>
<name>A0A8H7V7F5_9FUNG</name>
<organism evidence="6 7">
    <name type="scientific">Mucor saturninus</name>
    <dbReference type="NCBI Taxonomy" id="64648"/>
    <lineage>
        <taxon>Eukaryota</taxon>
        <taxon>Fungi</taxon>
        <taxon>Fungi incertae sedis</taxon>
        <taxon>Mucoromycota</taxon>
        <taxon>Mucoromycotina</taxon>
        <taxon>Mucoromycetes</taxon>
        <taxon>Mucorales</taxon>
        <taxon>Mucorineae</taxon>
        <taxon>Mucoraceae</taxon>
        <taxon>Mucor</taxon>
    </lineage>
</organism>
<dbReference type="EMBL" id="JAEPRD010000020">
    <property type="protein sequence ID" value="KAG2208327.1"/>
    <property type="molecule type" value="Genomic_DNA"/>
</dbReference>
<dbReference type="PANTHER" id="PTHR10543">
    <property type="entry name" value="BETA-CAROTENE DIOXYGENASE"/>
    <property type="match status" value="1"/>
</dbReference>
<feature type="binding site" evidence="5">
    <location>
        <position position="289"/>
    </location>
    <ligand>
        <name>Fe cation</name>
        <dbReference type="ChEBI" id="CHEBI:24875"/>
        <note>catalytic</note>
    </ligand>
</feature>
<gene>
    <name evidence="6" type="ORF">INT47_006183</name>
</gene>
<dbReference type="Proteomes" id="UP000603453">
    <property type="component" value="Unassembled WGS sequence"/>
</dbReference>
<dbReference type="PANTHER" id="PTHR10543:SF24">
    <property type="entry name" value="CAROTENOID ISOMEROOXYGENASE"/>
    <property type="match status" value="1"/>
</dbReference>
<sequence length="575" mass="64951">MIFVALAASPILYVIYNLYSKYNNVYKKYQDVFSGYEMKDTPETEDPITLELTAGSFPSWLNGIMYRVGPGKFNIKQDDGSTLVIKHAFDGLSFMHRFRIDGTTQTLKYNSRCLAKSMEKDLAQNSFKGLIFFGFIPVLSFSRWLYHFWARLDQYVLRPRSRASNKADGHNVGVTVTPNFPLPSKWEKNNQSVLVSKTDANILQKIHAETLVPEKVFTYTTYDTKLKGQLSAAHHQSDPDTKEIFNFTLSYNPKPRLIVFSTSEAGKVTVLADFTQRTDKSNFQAPYIHSFWLTKNYVIIPESPLIYKDKGINMLLNGNIISSMTWEKNSPTYFHVISRNGAGLVASIPGPAFFTFHVSNAFETADPATGDIILTLDCASFSDGNIVNQVHKFGASHYKGPDHTPKPSSEFNGTAYPPPRHVDFGDLNRYKLNLTQSKHISTDLMCKNLEFPRINQAFAGNANNRFVYGCELLGFTEKRDETNRIVKVDIDTGAITYYGDEGFYCSEPIFVPNPEGTREDDGVLLSLVNNFDCCYLIILDATTLTELARFKIGQFTAVTFHGSYVDHEFESININ</sequence>
<evidence type="ECO:0000313" key="6">
    <source>
        <dbReference type="EMBL" id="KAG2208327.1"/>
    </source>
</evidence>
<dbReference type="AlphaFoldDB" id="A0A8H7V7F5"/>
<evidence type="ECO:0000256" key="4">
    <source>
        <dbReference type="ARBA" id="ARBA00023004"/>
    </source>
</evidence>
<keyword evidence="2 5" id="KW-0479">Metal-binding</keyword>
<evidence type="ECO:0000256" key="3">
    <source>
        <dbReference type="ARBA" id="ARBA00023002"/>
    </source>
</evidence>
<reference evidence="6" key="1">
    <citation type="submission" date="2020-12" db="EMBL/GenBank/DDBJ databases">
        <title>Metabolic potential, ecology and presence of endohyphal bacteria is reflected in genomic diversity of Mucoromycotina.</title>
        <authorList>
            <person name="Muszewska A."/>
            <person name="Okrasinska A."/>
            <person name="Steczkiewicz K."/>
            <person name="Drgas O."/>
            <person name="Orlowska M."/>
            <person name="Perlinska-Lenart U."/>
            <person name="Aleksandrzak-Piekarczyk T."/>
            <person name="Szatraj K."/>
            <person name="Zielenkiewicz U."/>
            <person name="Pilsyk S."/>
            <person name="Malc E."/>
            <person name="Mieczkowski P."/>
            <person name="Kruszewska J.S."/>
            <person name="Biernat P."/>
            <person name="Pawlowska J."/>
        </authorList>
    </citation>
    <scope>NUCLEOTIDE SEQUENCE</scope>
    <source>
        <strain evidence="6">WA0000017839</strain>
    </source>
</reference>
<dbReference type="OrthoDB" id="407010at2759"/>
<evidence type="ECO:0000256" key="2">
    <source>
        <dbReference type="ARBA" id="ARBA00022723"/>
    </source>
</evidence>
<dbReference type="Pfam" id="PF03055">
    <property type="entry name" value="RPE65"/>
    <property type="match status" value="1"/>
</dbReference>
<evidence type="ECO:0000256" key="1">
    <source>
        <dbReference type="ARBA" id="ARBA00006787"/>
    </source>
</evidence>
<dbReference type="GO" id="GO:0046872">
    <property type="term" value="F:metal ion binding"/>
    <property type="evidence" value="ECO:0007669"/>
    <property type="project" value="UniProtKB-KW"/>
</dbReference>
<comment type="caution">
    <text evidence="6">The sequence shown here is derived from an EMBL/GenBank/DDBJ whole genome shotgun (WGS) entry which is preliminary data.</text>
</comment>
<keyword evidence="4 5" id="KW-0408">Iron</keyword>
<dbReference type="GO" id="GO:0010436">
    <property type="term" value="F:carotenoid dioxygenase activity"/>
    <property type="evidence" value="ECO:0007669"/>
    <property type="project" value="TreeGrafter"/>
</dbReference>
<comment type="cofactor">
    <cofactor evidence="5">
        <name>Fe(2+)</name>
        <dbReference type="ChEBI" id="CHEBI:29033"/>
    </cofactor>
    <text evidence="5">Binds 1 Fe(2+) ion per subunit.</text>
</comment>
<accession>A0A8H7V7F5</accession>
<keyword evidence="7" id="KW-1185">Reference proteome</keyword>
<keyword evidence="3" id="KW-0560">Oxidoreductase</keyword>
<feature type="binding site" evidence="5">
    <location>
        <position position="561"/>
    </location>
    <ligand>
        <name>Fe cation</name>
        <dbReference type="ChEBI" id="CHEBI:24875"/>
        <note>catalytic</note>
    </ligand>
</feature>
<evidence type="ECO:0000256" key="5">
    <source>
        <dbReference type="PIRSR" id="PIRSR604294-1"/>
    </source>
</evidence>
<dbReference type="GO" id="GO:0016121">
    <property type="term" value="P:carotene catabolic process"/>
    <property type="evidence" value="ECO:0007669"/>
    <property type="project" value="TreeGrafter"/>
</dbReference>
<protein>
    <submittedName>
        <fullName evidence="6">Uncharacterized protein</fullName>
    </submittedName>
</protein>
<feature type="binding site" evidence="5">
    <location>
        <position position="357"/>
    </location>
    <ligand>
        <name>Fe cation</name>
        <dbReference type="ChEBI" id="CHEBI:24875"/>
        <note>catalytic</note>
    </ligand>
</feature>
<feature type="binding site" evidence="5">
    <location>
        <position position="234"/>
    </location>
    <ligand>
        <name>Fe cation</name>
        <dbReference type="ChEBI" id="CHEBI:24875"/>
        <note>catalytic</note>
    </ligand>
</feature>
<evidence type="ECO:0000313" key="7">
    <source>
        <dbReference type="Proteomes" id="UP000603453"/>
    </source>
</evidence>
<dbReference type="InterPro" id="IPR004294">
    <property type="entry name" value="Carotenoid_Oase"/>
</dbReference>